<dbReference type="AlphaFoldDB" id="Q5P1T2"/>
<accession>Q5P1T2</accession>
<name>Q5P1T2_AROAE</name>
<dbReference type="STRING" id="76114.ebA4602"/>
<dbReference type="HOGENOM" id="CLU_333108_0_0_4"/>
<organism evidence="2 3">
    <name type="scientific">Aromatoleum aromaticum (strain DSM 19018 / LMG 30748 / EbN1)</name>
    <name type="common">Azoarcus sp. (strain EbN1)</name>
    <dbReference type="NCBI Taxonomy" id="76114"/>
    <lineage>
        <taxon>Bacteria</taxon>
        <taxon>Pseudomonadati</taxon>
        <taxon>Pseudomonadota</taxon>
        <taxon>Betaproteobacteria</taxon>
        <taxon>Rhodocyclales</taxon>
        <taxon>Rhodocyclaceae</taxon>
        <taxon>Aromatoleum</taxon>
    </lineage>
</organism>
<dbReference type="eggNOG" id="COG1700">
    <property type="taxonomic scope" value="Bacteria"/>
</dbReference>
<dbReference type="EMBL" id="CR555306">
    <property type="protein sequence ID" value="CAI08732.1"/>
    <property type="molecule type" value="Genomic_DNA"/>
</dbReference>
<keyword evidence="1" id="KW-0175">Coiled coil</keyword>
<evidence type="ECO:0000313" key="2">
    <source>
        <dbReference type="EMBL" id="CAI08732.1"/>
    </source>
</evidence>
<evidence type="ECO:0000313" key="3">
    <source>
        <dbReference type="Proteomes" id="UP000006552"/>
    </source>
</evidence>
<protein>
    <submittedName>
        <fullName evidence="2">Uncharacterized protein</fullName>
    </submittedName>
</protein>
<keyword evidence="3" id="KW-1185">Reference proteome</keyword>
<dbReference type="RefSeq" id="WP_011238415.1">
    <property type="nucleotide sequence ID" value="NC_006513.1"/>
</dbReference>
<dbReference type="OrthoDB" id="3078624at2"/>
<dbReference type="KEGG" id="eba:ebA4602"/>
<reference evidence="2 3" key="1">
    <citation type="journal article" date="2005" name="Arch. Microbiol.">
        <title>The genome sequence of an anaerobic aromatic-degrading denitrifying bacterium, strain EbN1.</title>
        <authorList>
            <person name="Rabus R."/>
            <person name="Kube M."/>
            <person name="Heider J."/>
            <person name="Beck A."/>
            <person name="Heitmann K."/>
            <person name="Widdel F."/>
            <person name="Reinhardt R."/>
        </authorList>
    </citation>
    <scope>NUCLEOTIDE SEQUENCE [LARGE SCALE GENOMIC DNA]</scope>
    <source>
        <strain evidence="2 3">EbN1</strain>
    </source>
</reference>
<sequence>MGDIQEAKYIQVIWQDQATAKKIVESHEALELEAVDENTVQVEIVNYSQIDNGSQGQFAIRLDSQSDDVPRFVLENGRSIELLPVTDPVTGLCWWVEGKTWDKQRGRWLSDIYRGAGQVRIQVGAHTCRVNISSSTFTHQQLEGYLRDFQTDFWELILDDTSYISAAAKRSQHNLLDETTLRAIRKFIECVDRVLQKPKVELREVQRLKPRKDVRPVPRTFMELSTRGTSRTLTSRAYQETSDIPDNRYAHYALRKVYQITKALCTVAATQARSIERSLVTHRQRLSKFSNQKVINKDAVMHDMQDKERALRELESQMSTQNNYFAQLICEQPVNGQPCCQGTHVPRIQVAQGKRADYIQGVFLAVVRSRAGKDWFKPHDGGYVTVDFGVFSDQIRPEFEYEIFGDIDYNIIRTKNKKPRHNFTLLAVSEFRIVYSEKYEDLTERFRVYQQKVGDMESRNWRRPLRPDEAEQQQRETISIGRIIGLVEAKHENLATLSRELAPKLHALREALAVFEKKKVKLDARFPNSMTYVQNPAYQGIHSAFSKIKERSGIDDDEILLALDRIEEIGLVNISMLYERWCLLQIIKVLVFKYRYRPEEGWKRKLITQVLDQGRNVAIDFEHSQLHRKIRLHYEMELENGKRPDFVLDVVPGYNDSDSSRMRRFVMDAKFYQEIDNKRHGGLQQIVYELYNQKDYAEGGQNAVFVMHPSSSALPIRATPQEWSRDNYYGEVRLFDWDEYPPNHRYGGIYLSPIGNGAYLDSLQRAIGMFLQYGIENNNATSGKHGALPENPLFCLVCGSSDVSCRQSPKNQKAWWVTCNDCNHFTTFNYCGGCGNRLIKNGEYWSYHAMEPLNPFNIKCPSCGDLL</sequence>
<gene>
    <name evidence="2" type="ORF">ebA4602</name>
</gene>
<dbReference type="Pfam" id="PF04411">
    <property type="entry name" value="PDDEXK_7"/>
    <property type="match status" value="1"/>
</dbReference>
<dbReference type="Proteomes" id="UP000006552">
    <property type="component" value="Chromosome"/>
</dbReference>
<proteinExistence type="predicted"/>
<dbReference type="InterPro" id="IPR007505">
    <property type="entry name" value="PDDEXK_7"/>
</dbReference>
<feature type="coiled-coil region" evidence="1">
    <location>
        <begin position="297"/>
        <end position="324"/>
    </location>
</feature>
<evidence type="ECO:0000256" key="1">
    <source>
        <dbReference type="SAM" id="Coils"/>
    </source>
</evidence>